<evidence type="ECO:0000313" key="4">
    <source>
        <dbReference type="EMBL" id="PNH03353.1"/>
    </source>
</evidence>
<sequence length="300" mass="31746">MAGAEQPMATDPAGADPLPRPPHLTTAQMIERNIVPVKAEYLVHKVKKPPASLETAPAVPPAGGAQTQRGGDTGKNKSRKQMRQGQASEWALLKRHPCEDIFGVQVCGGYPDALARVGQLLGEQVAVDFVDINMGCPIDLARNAFCAVRPPGHHAGPTGVVPAPNDPHGSHGFCLLSNVAIGAAYAMSVHRHAGISRVAIVDFDVHHGNGTQACVINTAPSVRTVPFHTPYSTGSQRFPAYKPWMGDGDVHNIFFARSDWVRISSMLLGPPPAPISFAAKHKSNSYAAPGASSELDMARG</sequence>
<dbReference type="PANTHER" id="PTHR45846">
    <property type="entry name" value="TRNA-DIHYDROURIDINE(47) SYNTHASE [NAD(P)(+)]-LIKE"/>
    <property type="match status" value="1"/>
</dbReference>
<dbReference type="EMBL" id="PGGS01000514">
    <property type="protein sequence ID" value="PNH03353.1"/>
    <property type="molecule type" value="Genomic_DNA"/>
</dbReference>
<dbReference type="PANTHER" id="PTHR45846:SF1">
    <property type="entry name" value="TRNA-DIHYDROURIDINE(47) SYNTHASE [NAD(P)(+)]-LIKE"/>
    <property type="match status" value="1"/>
</dbReference>
<dbReference type="GO" id="GO:0017150">
    <property type="term" value="F:tRNA dihydrouridine synthase activity"/>
    <property type="evidence" value="ECO:0007669"/>
    <property type="project" value="TreeGrafter"/>
</dbReference>
<evidence type="ECO:0000313" key="5">
    <source>
        <dbReference type="Proteomes" id="UP000236333"/>
    </source>
</evidence>
<dbReference type="OrthoDB" id="424012at2759"/>
<feature type="region of interest" description="Disordered" evidence="1">
    <location>
        <begin position="1"/>
        <end position="26"/>
    </location>
</feature>
<accession>A0A2J7ZSV2</accession>
<dbReference type="SUPFAM" id="SSF52768">
    <property type="entry name" value="Arginase/deacetylase"/>
    <property type="match status" value="1"/>
</dbReference>
<dbReference type="SUPFAM" id="SSF51395">
    <property type="entry name" value="FMN-linked oxidoreductases"/>
    <property type="match status" value="1"/>
</dbReference>
<dbReference type="Pfam" id="PF01207">
    <property type="entry name" value="Dus"/>
    <property type="match status" value="1"/>
</dbReference>
<gene>
    <name evidence="4" type="ORF">TSOC_010563</name>
</gene>
<feature type="domain" description="DUS-like FMN-binding" evidence="3">
    <location>
        <begin position="100"/>
        <end position="140"/>
    </location>
</feature>
<reference evidence="4 5" key="1">
    <citation type="journal article" date="2017" name="Mol. Biol. Evol.">
        <title>The 4-celled Tetrabaena socialis nuclear genome reveals the essential components for genetic control of cell number at the origin of multicellularity in the volvocine lineage.</title>
        <authorList>
            <person name="Featherston J."/>
            <person name="Arakaki Y."/>
            <person name="Hanschen E.R."/>
            <person name="Ferris P.J."/>
            <person name="Michod R.E."/>
            <person name="Olson B.J.S.C."/>
            <person name="Nozaki H."/>
            <person name="Durand P.M."/>
        </authorList>
    </citation>
    <scope>NUCLEOTIDE SEQUENCE [LARGE SCALE GENOMIC DNA]</scope>
    <source>
        <strain evidence="4 5">NIES-571</strain>
    </source>
</reference>
<proteinExistence type="predicted"/>
<comment type="caution">
    <text evidence="4">The sequence shown here is derived from an EMBL/GenBank/DDBJ whole genome shotgun (WGS) entry which is preliminary data.</text>
</comment>
<evidence type="ECO:0000256" key="1">
    <source>
        <dbReference type="SAM" id="MobiDB-lite"/>
    </source>
</evidence>
<dbReference type="InterPro" id="IPR037138">
    <property type="entry name" value="His_deacetylse_dom_sf"/>
</dbReference>
<dbReference type="Pfam" id="PF00850">
    <property type="entry name" value="Hist_deacetyl"/>
    <property type="match status" value="1"/>
</dbReference>
<evidence type="ECO:0000259" key="3">
    <source>
        <dbReference type="Pfam" id="PF01207"/>
    </source>
</evidence>
<dbReference type="Gene3D" id="3.40.800.20">
    <property type="entry name" value="Histone deacetylase domain"/>
    <property type="match status" value="1"/>
</dbReference>
<dbReference type="GO" id="GO:0003723">
    <property type="term" value="F:RNA binding"/>
    <property type="evidence" value="ECO:0007669"/>
    <property type="project" value="TreeGrafter"/>
</dbReference>
<dbReference type="InterPro" id="IPR023696">
    <property type="entry name" value="Ureohydrolase_dom_sf"/>
</dbReference>
<organism evidence="4 5">
    <name type="scientific">Tetrabaena socialis</name>
    <dbReference type="NCBI Taxonomy" id="47790"/>
    <lineage>
        <taxon>Eukaryota</taxon>
        <taxon>Viridiplantae</taxon>
        <taxon>Chlorophyta</taxon>
        <taxon>core chlorophytes</taxon>
        <taxon>Chlorophyceae</taxon>
        <taxon>CS clade</taxon>
        <taxon>Chlamydomonadales</taxon>
        <taxon>Tetrabaenaceae</taxon>
        <taxon>Tetrabaena</taxon>
    </lineage>
</organism>
<dbReference type="InterPro" id="IPR023801">
    <property type="entry name" value="His_deacetylse_dom"/>
</dbReference>
<dbReference type="AlphaFoldDB" id="A0A2J7ZSV2"/>
<feature type="region of interest" description="Disordered" evidence="1">
    <location>
        <begin position="50"/>
        <end position="86"/>
    </location>
</feature>
<dbReference type="InterPro" id="IPR035587">
    <property type="entry name" value="DUS-like_FMN-bd"/>
</dbReference>
<keyword evidence="5" id="KW-1185">Reference proteome</keyword>
<feature type="domain" description="Histone deacetylase" evidence="2">
    <location>
        <begin position="141"/>
        <end position="239"/>
    </location>
</feature>
<evidence type="ECO:0000259" key="2">
    <source>
        <dbReference type="Pfam" id="PF00850"/>
    </source>
</evidence>
<protein>
    <submittedName>
        <fullName evidence="4">tRNA-dihydrouridine(47) synthase [NAD(P)(+)]-like</fullName>
    </submittedName>
</protein>
<name>A0A2J7ZSV2_9CHLO</name>
<dbReference type="Proteomes" id="UP000236333">
    <property type="component" value="Unassembled WGS sequence"/>
</dbReference>